<dbReference type="GO" id="GO:0012505">
    <property type="term" value="C:endomembrane system"/>
    <property type="evidence" value="ECO:0007669"/>
    <property type="project" value="UniProtKB-SubCell"/>
</dbReference>
<dbReference type="InterPro" id="IPR020849">
    <property type="entry name" value="Small_GTPase_Ras-type"/>
</dbReference>
<dbReference type="FunFam" id="3.40.50.300:FF:000273">
    <property type="entry name" value="GTP-binding protein Rheb homolog"/>
    <property type="match status" value="1"/>
</dbReference>
<proteinExistence type="inferred from homology"/>
<evidence type="ECO:0000256" key="8">
    <source>
        <dbReference type="ARBA" id="ARBA00023288"/>
    </source>
</evidence>
<keyword evidence="3" id="KW-0547">Nucleotide-binding</keyword>
<dbReference type="SMART" id="SM00173">
    <property type="entry name" value="RAS"/>
    <property type="match status" value="1"/>
</dbReference>
<dbReference type="InterPro" id="IPR027417">
    <property type="entry name" value="P-loop_NTPase"/>
</dbReference>
<dbReference type="EMBL" id="MCOG01000145">
    <property type="protein sequence ID" value="ORY36965.1"/>
    <property type="molecule type" value="Genomic_DNA"/>
</dbReference>
<dbReference type="CDD" id="cd04137">
    <property type="entry name" value="RheB"/>
    <property type="match status" value="1"/>
</dbReference>
<comment type="caution">
    <text evidence="13">The sequence shown here is derived from an EMBL/GenBank/DDBJ whole genome shotgun (WGS) entry which is preliminary data.</text>
</comment>
<comment type="catalytic activity">
    <reaction evidence="12">
        <text>GTP + H2O = GDP + phosphate + H(+)</text>
        <dbReference type="Rhea" id="RHEA:19669"/>
        <dbReference type="ChEBI" id="CHEBI:15377"/>
        <dbReference type="ChEBI" id="CHEBI:15378"/>
        <dbReference type="ChEBI" id="CHEBI:37565"/>
        <dbReference type="ChEBI" id="CHEBI:43474"/>
        <dbReference type="ChEBI" id="CHEBI:58189"/>
    </reaction>
    <physiologicalReaction direction="left-to-right" evidence="12">
        <dbReference type="Rhea" id="RHEA:19670"/>
    </physiologicalReaction>
</comment>
<keyword evidence="9" id="KW-0636">Prenylation</keyword>
<dbReference type="PRINTS" id="PR00449">
    <property type="entry name" value="RASTRNSFRMNG"/>
</dbReference>
<comment type="similarity">
    <text evidence="10">Belongs to the small GTPase superfamily. Rheb family.</text>
</comment>
<evidence type="ECO:0000256" key="9">
    <source>
        <dbReference type="ARBA" id="ARBA00023289"/>
    </source>
</evidence>
<reference evidence="13 14" key="1">
    <citation type="submission" date="2016-08" db="EMBL/GenBank/DDBJ databases">
        <title>A Parts List for Fungal Cellulosomes Revealed by Comparative Genomics.</title>
        <authorList>
            <consortium name="DOE Joint Genome Institute"/>
            <person name="Haitjema C.H."/>
            <person name="Gilmore S.P."/>
            <person name="Henske J.K."/>
            <person name="Solomon K.V."/>
            <person name="De Groot R."/>
            <person name="Kuo A."/>
            <person name="Mondo S.J."/>
            <person name="Salamov A.A."/>
            <person name="Labutti K."/>
            <person name="Zhao Z."/>
            <person name="Chiniquy J."/>
            <person name="Barry K."/>
            <person name="Brewer H.M."/>
            <person name="Purvine S.O."/>
            <person name="Wright A.T."/>
            <person name="Boxma B."/>
            <person name="Van Alen T."/>
            <person name="Hackstein J.H."/>
            <person name="Baker S.E."/>
            <person name="Grigoriev I.V."/>
            <person name="O'Malley M.A."/>
        </authorList>
    </citation>
    <scope>NUCLEOTIDE SEQUENCE [LARGE SCALE GENOMIC DNA]</scope>
    <source>
        <strain evidence="13 14">G1</strain>
    </source>
</reference>
<protein>
    <submittedName>
        <fullName evidence="13">Ras-2</fullName>
    </submittedName>
</protein>
<evidence type="ECO:0000256" key="3">
    <source>
        <dbReference type="ARBA" id="ARBA00022741"/>
    </source>
</evidence>
<dbReference type="PROSITE" id="PS51419">
    <property type="entry name" value="RAB"/>
    <property type="match status" value="1"/>
</dbReference>
<evidence type="ECO:0000256" key="5">
    <source>
        <dbReference type="ARBA" id="ARBA00022842"/>
    </source>
</evidence>
<dbReference type="SUPFAM" id="SSF52540">
    <property type="entry name" value="P-loop containing nucleoside triphosphate hydrolases"/>
    <property type="match status" value="1"/>
</dbReference>
<keyword evidence="6" id="KW-0342">GTP-binding</keyword>
<evidence type="ECO:0000256" key="4">
    <source>
        <dbReference type="ARBA" id="ARBA00022801"/>
    </source>
</evidence>
<accession>A0A1Y2BS67</accession>
<comment type="subcellular location">
    <subcellularLocation>
        <location evidence="11">Endomembrane system</location>
        <topology evidence="11">Lipid-anchor</topology>
        <orientation evidence="11">Cytoplasmic side</orientation>
    </subcellularLocation>
</comment>
<evidence type="ECO:0000313" key="13">
    <source>
        <dbReference type="EMBL" id="ORY36965.1"/>
    </source>
</evidence>
<evidence type="ECO:0000256" key="6">
    <source>
        <dbReference type="ARBA" id="ARBA00023134"/>
    </source>
</evidence>
<dbReference type="PANTHER" id="PTHR24070">
    <property type="entry name" value="RAS, DI-RAS, AND RHEB FAMILY MEMBERS OF SMALL GTPASE SUPERFAMILY"/>
    <property type="match status" value="1"/>
</dbReference>
<keyword evidence="8" id="KW-0449">Lipoprotein</keyword>
<evidence type="ECO:0000313" key="14">
    <source>
        <dbReference type="Proteomes" id="UP000193920"/>
    </source>
</evidence>
<organism evidence="13 14">
    <name type="scientific">Neocallimastix californiae</name>
    <dbReference type="NCBI Taxonomy" id="1754190"/>
    <lineage>
        <taxon>Eukaryota</taxon>
        <taxon>Fungi</taxon>
        <taxon>Fungi incertae sedis</taxon>
        <taxon>Chytridiomycota</taxon>
        <taxon>Chytridiomycota incertae sedis</taxon>
        <taxon>Neocallimastigomycetes</taxon>
        <taxon>Neocallimastigales</taxon>
        <taxon>Neocallimastigaceae</taxon>
        <taxon>Neocallimastix</taxon>
    </lineage>
</organism>
<gene>
    <name evidence="13" type="ORF">LY90DRAFT_314128</name>
</gene>
<name>A0A1Y2BS67_9FUNG</name>
<dbReference type="OrthoDB" id="5976022at2759"/>
<dbReference type="SMART" id="SM00174">
    <property type="entry name" value="RHO"/>
    <property type="match status" value="1"/>
</dbReference>
<dbReference type="STRING" id="1754190.A0A1Y2BS67"/>
<keyword evidence="14" id="KW-1185">Reference proteome</keyword>
<evidence type="ECO:0000256" key="12">
    <source>
        <dbReference type="ARBA" id="ARBA00049117"/>
    </source>
</evidence>
<dbReference type="SMART" id="SM00175">
    <property type="entry name" value="RAB"/>
    <property type="match status" value="1"/>
</dbReference>
<feature type="non-terminal residue" evidence="13">
    <location>
        <position position="165"/>
    </location>
</feature>
<dbReference type="GO" id="GO:0016020">
    <property type="term" value="C:membrane"/>
    <property type="evidence" value="ECO:0007669"/>
    <property type="project" value="InterPro"/>
</dbReference>
<keyword evidence="1" id="KW-0488">Methylation</keyword>
<keyword evidence="7" id="KW-0472">Membrane</keyword>
<dbReference type="PROSITE" id="PS51421">
    <property type="entry name" value="RAS"/>
    <property type="match status" value="1"/>
</dbReference>
<dbReference type="GO" id="GO:0007165">
    <property type="term" value="P:signal transduction"/>
    <property type="evidence" value="ECO:0007669"/>
    <property type="project" value="InterPro"/>
</dbReference>
<dbReference type="InterPro" id="IPR001806">
    <property type="entry name" value="Small_GTPase"/>
</dbReference>
<keyword evidence="2" id="KW-0479">Metal-binding</keyword>
<evidence type="ECO:0000256" key="11">
    <source>
        <dbReference type="ARBA" id="ARBA00046278"/>
    </source>
</evidence>
<dbReference type="InterPro" id="IPR005225">
    <property type="entry name" value="Small_GTP-bd"/>
</dbReference>
<dbReference type="NCBIfam" id="TIGR00231">
    <property type="entry name" value="small_GTP"/>
    <property type="match status" value="1"/>
</dbReference>
<dbReference type="AlphaFoldDB" id="A0A1Y2BS67"/>
<dbReference type="Pfam" id="PF00071">
    <property type="entry name" value="Ras"/>
    <property type="match status" value="1"/>
</dbReference>
<feature type="non-terminal residue" evidence="13">
    <location>
        <position position="1"/>
    </location>
</feature>
<evidence type="ECO:0000256" key="10">
    <source>
        <dbReference type="ARBA" id="ARBA00037969"/>
    </source>
</evidence>
<dbReference type="Gene3D" id="3.40.50.300">
    <property type="entry name" value="P-loop containing nucleotide triphosphate hydrolases"/>
    <property type="match status" value="1"/>
</dbReference>
<evidence type="ECO:0000256" key="7">
    <source>
        <dbReference type="ARBA" id="ARBA00023136"/>
    </source>
</evidence>
<evidence type="ECO:0000256" key="2">
    <source>
        <dbReference type="ARBA" id="ARBA00022723"/>
    </source>
</evidence>
<dbReference type="Proteomes" id="UP000193920">
    <property type="component" value="Unassembled WGS sequence"/>
</dbReference>
<sequence>KLRRIVVLGSPSVGKSSLTVQYVEDQFIDLYYPTIENTFTKIINFHNQEYKAEIIDTAGQDEHSILNKKHSIGIHGYMLVYSITSRASLEVCQVIRDKILNYTQTDWVPIVLIGNKSDLHLQREVTFEETQKIAKEWNCANIEASAKHNANIAKAFELMLGEIEK</sequence>
<dbReference type="GO" id="GO:0005525">
    <property type="term" value="F:GTP binding"/>
    <property type="evidence" value="ECO:0007669"/>
    <property type="project" value="UniProtKB-KW"/>
</dbReference>
<dbReference type="GO" id="GO:0046872">
    <property type="term" value="F:metal ion binding"/>
    <property type="evidence" value="ECO:0007669"/>
    <property type="project" value="UniProtKB-KW"/>
</dbReference>
<keyword evidence="4" id="KW-0378">Hydrolase</keyword>
<dbReference type="GO" id="GO:0003924">
    <property type="term" value="F:GTPase activity"/>
    <property type="evidence" value="ECO:0007669"/>
    <property type="project" value="InterPro"/>
</dbReference>
<keyword evidence="5" id="KW-0460">Magnesium</keyword>
<evidence type="ECO:0000256" key="1">
    <source>
        <dbReference type="ARBA" id="ARBA00022481"/>
    </source>
</evidence>